<dbReference type="EMBL" id="FQVO01000012">
    <property type="protein sequence ID" value="SHF25606.1"/>
    <property type="molecule type" value="Genomic_DNA"/>
</dbReference>
<dbReference type="AlphaFoldDB" id="A0A1M5A6F7"/>
<proteinExistence type="predicted"/>
<reference evidence="2" key="1">
    <citation type="submission" date="2016-11" db="EMBL/GenBank/DDBJ databases">
        <authorList>
            <person name="Varghese N."/>
            <person name="Submissions S."/>
        </authorList>
    </citation>
    <scope>NUCLEOTIDE SEQUENCE [LARGE SCALE GENOMIC DNA]</scope>
    <source>
        <strain evidence="2">DSM 26898</strain>
    </source>
</reference>
<dbReference type="STRING" id="1302685.SAMN05444408_1125"/>
<dbReference type="Proteomes" id="UP000184236">
    <property type="component" value="Unassembled WGS sequence"/>
</dbReference>
<protein>
    <submittedName>
        <fullName evidence="1">Uncharacterized protein</fullName>
    </submittedName>
</protein>
<name>A0A1M5A6F7_9FLAO</name>
<accession>A0A1M5A6F7</accession>
<sequence length="164" mass="18610">MLHRFSFIDSENDERDDADDCYCVKHSANLTQKNDPEFLPLREIPSMTVQDLAGSYAIQGSNQEEAGSSSYQGILTLSLDENNRITAKWLIGHHEQHGTGFYKDGILVINFHYEGDDQKIYKGVAVYRRINPDVLDGFWSEKHGDPRFLGTEYCVRIFGGGMVN</sequence>
<organism evidence="1 2">
    <name type="scientific">Chryseobacterium takakiae</name>
    <dbReference type="NCBI Taxonomy" id="1302685"/>
    <lineage>
        <taxon>Bacteria</taxon>
        <taxon>Pseudomonadati</taxon>
        <taxon>Bacteroidota</taxon>
        <taxon>Flavobacteriia</taxon>
        <taxon>Flavobacteriales</taxon>
        <taxon>Weeksellaceae</taxon>
        <taxon>Chryseobacterium group</taxon>
        <taxon>Chryseobacterium</taxon>
    </lineage>
</organism>
<evidence type="ECO:0000313" key="1">
    <source>
        <dbReference type="EMBL" id="SHF25606.1"/>
    </source>
</evidence>
<keyword evidence="2" id="KW-1185">Reference proteome</keyword>
<evidence type="ECO:0000313" key="2">
    <source>
        <dbReference type="Proteomes" id="UP000184236"/>
    </source>
</evidence>
<gene>
    <name evidence="1" type="ORF">SAMN05444408_1125</name>
</gene>